<evidence type="ECO:0000256" key="1">
    <source>
        <dbReference type="SAM" id="MobiDB-lite"/>
    </source>
</evidence>
<name>A0A1B6FCH3_9HEMI</name>
<feature type="compositionally biased region" description="Basic residues" evidence="1">
    <location>
        <begin position="70"/>
        <end position="83"/>
    </location>
</feature>
<sequence>EEGKLPDCNELEDSSEKSLEDFSSGSGEEWVGEGKSNKDFSSKNKILKHIKKLTKSKNQRNDSEGQVLKRVNKNNKKITKNKNGKTLLTNNKCLLNFPSDNIENDKLNKGQRNSFANNYIETEI</sequence>
<evidence type="ECO:0000313" key="2">
    <source>
        <dbReference type="EMBL" id="JAS47907.1"/>
    </source>
</evidence>
<feature type="compositionally biased region" description="Basic residues" evidence="1">
    <location>
        <begin position="45"/>
        <end position="58"/>
    </location>
</feature>
<organism evidence="2">
    <name type="scientific">Cuerna arida</name>
    <dbReference type="NCBI Taxonomy" id="1464854"/>
    <lineage>
        <taxon>Eukaryota</taxon>
        <taxon>Metazoa</taxon>
        <taxon>Ecdysozoa</taxon>
        <taxon>Arthropoda</taxon>
        <taxon>Hexapoda</taxon>
        <taxon>Insecta</taxon>
        <taxon>Pterygota</taxon>
        <taxon>Neoptera</taxon>
        <taxon>Paraneoptera</taxon>
        <taxon>Hemiptera</taxon>
        <taxon>Auchenorrhyncha</taxon>
        <taxon>Membracoidea</taxon>
        <taxon>Cicadellidae</taxon>
        <taxon>Cicadellinae</taxon>
        <taxon>Proconiini</taxon>
        <taxon>Cuerna</taxon>
    </lineage>
</organism>
<proteinExistence type="predicted"/>
<protein>
    <submittedName>
        <fullName evidence="2">Uncharacterized protein</fullName>
    </submittedName>
</protein>
<gene>
    <name evidence="2" type="ORF">g.5702</name>
</gene>
<feature type="non-terminal residue" evidence="2">
    <location>
        <position position="124"/>
    </location>
</feature>
<feature type="non-terminal residue" evidence="2">
    <location>
        <position position="1"/>
    </location>
</feature>
<dbReference type="EMBL" id="GECZ01021862">
    <property type="protein sequence ID" value="JAS47907.1"/>
    <property type="molecule type" value="Transcribed_RNA"/>
</dbReference>
<dbReference type="AlphaFoldDB" id="A0A1B6FCH3"/>
<accession>A0A1B6FCH3</accession>
<feature type="region of interest" description="Disordered" evidence="1">
    <location>
        <begin position="1"/>
        <end position="83"/>
    </location>
</feature>
<reference evidence="2" key="1">
    <citation type="submission" date="2015-11" db="EMBL/GenBank/DDBJ databases">
        <title>De novo transcriptome assembly of four potential Pierce s Disease insect vectors from Arizona vineyards.</title>
        <authorList>
            <person name="Tassone E.E."/>
        </authorList>
    </citation>
    <scope>NUCLEOTIDE SEQUENCE</scope>
</reference>